<evidence type="ECO:0000313" key="7">
    <source>
        <dbReference type="EMBL" id="MDP9902209.1"/>
    </source>
</evidence>
<accession>A0ABT9SEA0</accession>
<dbReference type="InterPro" id="IPR002797">
    <property type="entry name" value="Polysacc_synth"/>
</dbReference>
<sequence>MASVKKNISFLLFLHCTNYVFPLLLLPYLVRTLGAKEYGIYSMAVAFIQYFNVLTDYGYNLSATREISLVRQDRKTVSQIYWTTIFSKLIIFSIGIVVLFPFLFFINLKSQEIIVIGICITGVLGNIFYPIWYFQGTEKMLPMSVITGISRFLVLLLTFVVVSTAADTNNAVFVFGLAYIIPAVYLNLNLILKKEVVFYIPSPLEVWASIKGSSSLFLANFAITFYTSINVFVVGHWTGAVAAGNYYAADRLKFALQNFMSPISQAIYPRFCAVDDAGKLILLKRYGTVFFAFAFFIGLAMWLLGEYVVSRYLGVNAGSAPFYFKLMAPYIPVIAVGIIFGHWWLAARGNGSKLSILYVGGAILHMTYLFPLLNRFGVTGVIFATFATQCLIVVGMIYAFWKSFEKK</sequence>
<evidence type="ECO:0000313" key="8">
    <source>
        <dbReference type="Proteomes" id="UP001226867"/>
    </source>
</evidence>
<evidence type="ECO:0000256" key="6">
    <source>
        <dbReference type="SAM" id="Phobius"/>
    </source>
</evidence>
<dbReference type="PANTHER" id="PTHR30250:SF11">
    <property type="entry name" value="O-ANTIGEN TRANSPORTER-RELATED"/>
    <property type="match status" value="1"/>
</dbReference>
<organism evidence="7 8">
    <name type="scientific">Variovorax ginsengisoli</name>
    <dbReference type="NCBI Taxonomy" id="363844"/>
    <lineage>
        <taxon>Bacteria</taxon>
        <taxon>Pseudomonadati</taxon>
        <taxon>Pseudomonadota</taxon>
        <taxon>Betaproteobacteria</taxon>
        <taxon>Burkholderiales</taxon>
        <taxon>Comamonadaceae</taxon>
        <taxon>Variovorax</taxon>
    </lineage>
</organism>
<feature type="transmembrane region" description="Helical" evidence="6">
    <location>
        <begin position="289"/>
        <end position="309"/>
    </location>
</feature>
<dbReference type="RefSeq" id="WP_307691961.1">
    <property type="nucleotide sequence ID" value="NZ_JAUSRO010000016.1"/>
</dbReference>
<feature type="transmembrane region" description="Helical" evidence="6">
    <location>
        <begin position="145"/>
        <end position="166"/>
    </location>
</feature>
<feature type="transmembrane region" description="Helical" evidence="6">
    <location>
        <begin position="80"/>
        <end position="107"/>
    </location>
</feature>
<dbReference type="Proteomes" id="UP001226867">
    <property type="component" value="Unassembled WGS sequence"/>
</dbReference>
<proteinExistence type="predicted"/>
<feature type="transmembrane region" description="Helical" evidence="6">
    <location>
        <begin position="329"/>
        <end position="347"/>
    </location>
</feature>
<feature type="transmembrane region" description="Helical" evidence="6">
    <location>
        <begin position="38"/>
        <end position="59"/>
    </location>
</feature>
<feature type="transmembrane region" description="Helical" evidence="6">
    <location>
        <begin position="379"/>
        <end position="401"/>
    </location>
</feature>
<evidence type="ECO:0000256" key="5">
    <source>
        <dbReference type="ARBA" id="ARBA00023136"/>
    </source>
</evidence>
<feature type="transmembrane region" description="Helical" evidence="6">
    <location>
        <begin position="7"/>
        <end position="26"/>
    </location>
</feature>
<dbReference type="EMBL" id="JAUSRO010000016">
    <property type="protein sequence ID" value="MDP9902209.1"/>
    <property type="molecule type" value="Genomic_DNA"/>
</dbReference>
<keyword evidence="5 6" id="KW-0472">Membrane</keyword>
<feature type="transmembrane region" description="Helical" evidence="6">
    <location>
        <begin position="354"/>
        <end position="373"/>
    </location>
</feature>
<keyword evidence="3 6" id="KW-0812">Transmembrane</keyword>
<reference evidence="7 8" key="1">
    <citation type="submission" date="2023-07" db="EMBL/GenBank/DDBJ databases">
        <title>Sorghum-associated microbial communities from plants grown in Nebraska, USA.</title>
        <authorList>
            <person name="Schachtman D."/>
        </authorList>
    </citation>
    <scope>NUCLEOTIDE SEQUENCE [LARGE SCALE GENOMIC DNA]</scope>
    <source>
        <strain evidence="7 8">DS1607</strain>
    </source>
</reference>
<gene>
    <name evidence="7" type="ORF">J2W36_004485</name>
</gene>
<comment type="caution">
    <text evidence="7">The sequence shown here is derived from an EMBL/GenBank/DDBJ whole genome shotgun (WGS) entry which is preliminary data.</text>
</comment>
<name>A0ABT9SEA0_9BURK</name>
<evidence type="ECO:0000256" key="1">
    <source>
        <dbReference type="ARBA" id="ARBA00004651"/>
    </source>
</evidence>
<dbReference type="PANTHER" id="PTHR30250">
    <property type="entry name" value="PST FAMILY PREDICTED COLANIC ACID TRANSPORTER"/>
    <property type="match status" value="1"/>
</dbReference>
<evidence type="ECO:0000256" key="3">
    <source>
        <dbReference type="ARBA" id="ARBA00022692"/>
    </source>
</evidence>
<dbReference type="InterPro" id="IPR050833">
    <property type="entry name" value="Poly_Biosynth_Transport"/>
</dbReference>
<keyword evidence="8" id="KW-1185">Reference proteome</keyword>
<dbReference type="Pfam" id="PF01943">
    <property type="entry name" value="Polysacc_synt"/>
    <property type="match status" value="1"/>
</dbReference>
<feature type="transmembrane region" description="Helical" evidence="6">
    <location>
        <begin position="172"/>
        <end position="192"/>
    </location>
</feature>
<comment type="subcellular location">
    <subcellularLocation>
        <location evidence="1">Cell membrane</location>
        <topology evidence="1">Multi-pass membrane protein</topology>
    </subcellularLocation>
</comment>
<protein>
    <submittedName>
        <fullName evidence="7">PST family polysaccharide transporter</fullName>
    </submittedName>
</protein>
<feature type="transmembrane region" description="Helical" evidence="6">
    <location>
        <begin position="113"/>
        <end position="133"/>
    </location>
</feature>
<evidence type="ECO:0000256" key="2">
    <source>
        <dbReference type="ARBA" id="ARBA00022475"/>
    </source>
</evidence>
<evidence type="ECO:0000256" key="4">
    <source>
        <dbReference type="ARBA" id="ARBA00022989"/>
    </source>
</evidence>
<keyword evidence="2" id="KW-1003">Cell membrane</keyword>
<keyword evidence="4 6" id="KW-1133">Transmembrane helix</keyword>